<dbReference type="Proteomes" id="UP000185783">
    <property type="component" value="Unassembled WGS sequence"/>
</dbReference>
<comment type="similarity">
    <text evidence="1">Belongs to the aldose epimerase family.</text>
</comment>
<dbReference type="InterPro" id="IPR008183">
    <property type="entry name" value="Aldose_1/G6P_1-epimerase"/>
</dbReference>
<evidence type="ECO:0000256" key="2">
    <source>
        <dbReference type="ARBA" id="ARBA00023235"/>
    </source>
</evidence>
<evidence type="ECO:0000256" key="1">
    <source>
        <dbReference type="ARBA" id="ARBA00006206"/>
    </source>
</evidence>
<keyword evidence="5" id="KW-1185">Reference proteome</keyword>
<evidence type="ECO:0000313" key="5">
    <source>
        <dbReference type="Proteomes" id="UP000185783"/>
    </source>
</evidence>
<reference evidence="4 5" key="1">
    <citation type="submission" date="2016-03" db="EMBL/GenBank/DDBJ databases">
        <title>Genome sequence of Nesiotobacter sp. nov., a moderately halophilic alphaproteobacterium isolated from the Yellow Sea, China.</title>
        <authorList>
            <person name="Zhang G."/>
            <person name="Zhang R."/>
        </authorList>
    </citation>
    <scope>NUCLEOTIDE SEQUENCE [LARGE SCALE GENOMIC DNA]</scope>
    <source>
        <strain evidence="4 5">WB1-6</strain>
    </source>
</reference>
<dbReference type="STRING" id="197461.A3843_11405"/>
<gene>
    <name evidence="4" type="ORF">A3843_11405</name>
</gene>
<dbReference type="PANTHER" id="PTHR10091:SF0">
    <property type="entry name" value="GALACTOSE MUTAROTASE"/>
    <property type="match status" value="1"/>
</dbReference>
<keyword evidence="2" id="KW-0413">Isomerase</keyword>
<dbReference type="PANTHER" id="PTHR10091">
    <property type="entry name" value="ALDOSE-1-EPIMERASE"/>
    <property type="match status" value="1"/>
</dbReference>
<dbReference type="InterPro" id="IPR047215">
    <property type="entry name" value="Galactose_mutarotase-like"/>
</dbReference>
<dbReference type="GO" id="GO:0033499">
    <property type="term" value="P:galactose catabolic process via UDP-galactose, Leloir pathway"/>
    <property type="evidence" value="ECO:0007669"/>
    <property type="project" value="TreeGrafter"/>
</dbReference>
<dbReference type="InterPro" id="IPR011013">
    <property type="entry name" value="Gal_mutarotase_sf_dom"/>
</dbReference>
<dbReference type="CDD" id="cd09019">
    <property type="entry name" value="galactose_mutarotase_like"/>
    <property type="match status" value="1"/>
</dbReference>
<dbReference type="AlphaFoldDB" id="A0A1U7JGL2"/>
<evidence type="ECO:0000256" key="3">
    <source>
        <dbReference type="ARBA" id="ARBA00023277"/>
    </source>
</evidence>
<evidence type="ECO:0008006" key="6">
    <source>
        <dbReference type="Google" id="ProtNLM"/>
    </source>
</evidence>
<organism evidence="4 5">
    <name type="scientific">Pseudovibrio exalbescens</name>
    <dbReference type="NCBI Taxonomy" id="197461"/>
    <lineage>
        <taxon>Bacteria</taxon>
        <taxon>Pseudomonadati</taxon>
        <taxon>Pseudomonadota</taxon>
        <taxon>Alphaproteobacteria</taxon>
        <taxon>Hyphomicrobiales</taxon>
        <taxon>Stappiaceae</taxon>
        <taxon>Pseudovibrio</taxon>
    </lineage>
</organism>
<dbReference type="GO" id="GO:0030246">
    <property type="term" value="F:carbohydrate binding"/>
    <property type="evidence" value="ECO:0007669"/>
    <property type="project" value="InterPro"/>
</dbReference>
<keyword evidence="3" id="KW-0119">Carbohydrate metabolism</keyword>
<proteinExistence type="inferred from homology"/>
<accession>A0A1U7JGL2</accession>
<dbReference type="GO" id="GO:0006006">
    <property type="term" value="P:glucose metabolic process"/>
    <property type="evidence" value="ECO:0007669"/>
    <property type="project" value="TreeGrafter"/>
</dbReference>
<name>A0A1U7JGL2_9HYPH</name>
<sequence>MSIEEEVLGKHNGVSVVRHRLTDDNGQVVSILNLGVTVQRWQVPIKDGLRDVVLGYKNWESYLPEGPALGCLVGPLAGRVEGASFVHDGKRFNLTRNSKGVHIHGGPAGIGKLVWGVDRDEENNALRYTLSLPDGHMGYPGKRSLEVEYRLANGRLSLAIYCSTDALTPMNISQHIAWNLSGRAPIFDHTLTIPSRRRVEFDQYMVPTGQLLSIDQSSSFFFARSKRMRDGFGHLQKLDDCLVLDDRGRSDTVAAKLVSPDSALALRILSDQPAVVVYNCSGLQGAGKSASDVKLQPFAGVCIEDQAIVGAINHPHLQDVFITPDVPYRHMCHMEIGVDQE</sequence>
<comment type="caution">
    <text evidence="4">The sequence shown here is derived from an EMBL/GenBank/DDBJ whole genome shotgun (WGS) entry which is preliminary data.</text>
</comment>
<dbReference type="GO" id="GO:0004034">
    <property type="term" value="F:aldose 1-epimerase activity"/>
    <property type="evidence" value="ECO:0007669"/>
    <property type="project" value="TreeGrafter"/>
</dbReference>
<dbReference type="RefSeq" id="WP_028482279.1">
    <property type="nucleotide sequence ID" value="NZ_LVVZ01000017.1"/>
</dbReference>
<dbReference type="EMBL" id="LVVZ01000017">
    <property type="protein sequence ID" value="OKL43869.1"/>
    <property type="molecule type" value="Genomic_DNA"/>
</dbReference>
<dbReference type="Gene3D" id="2.70.98.10">
    <property type="match status" value="1"/>
</dbReference>
<dbReference type="SUPFAM" id="SSF74650">
    <property type="entry name" value="Galactose mutarotase-like"/>
    <property type="match status" value="1"/>
</dbReference>
<dbReference type="InterPro" id="IPR014718">
    <property type="entry name" value="GH-type_carb-bd"/>
</dbReference>
<protein>
    <recommendedName>
        <fullName evidence="6">Aldose 1-epimerase</fullName>
    </recommendedName>
</protein>
<evidence type="ECO:0000313" key="4">
    <source>
        <dbReference type="EMBL" id="OKL43869.1"/>
    </source>
</evidence>
<dbReference type="Pfam" id="PF01263">
    <property type="entry name" value="Aldose_epim"/>
    <property type="match status" value="1"/>
</dbReference>